<proteinExistence type="predicted"/>
<sequence>MILEEQLNESSPQSATTQREMIVPSVHESNTSNGSKNHTDNNNQEDGLFIAKVIHPFDAQAEGELSLSVDDFVVVRQSSACKMILRQGFYEDRSWCLQLAVFSIRNPETLIICRASSQTQDGNSFAYQYLLIVEYP</sequence>
<dbReference type="Proteomes" id="UP000309997">
    <property type="component" value="Unassembled WGS sequence"/>
</dbReference>
<name>A0ACC4CMC4_POPAL</name>
<comment type="caution">
    <text evidence="1">The sequence shown here is derived from an EMBL/GenBank/DDBJ whole genome shotgun (WGS) entry which is preliminary data.</text>
</comment>
<evidence type="ECO:0000313" key="1">
    <source>
        <dbReference type="EMBL" id="KAL3598861.1"/>
    </source>
</evidence>
<evidence type="ECO:0000313" key="2">
    <source>
        <dbReference type="Proteomes" id="UP000309997"/>
    </source>
</evidence>
<protein>
    <submittedName>
        <fullName evidence="1">Uncharacterized protein</fullName>
    </submittedName>
</protein>
<organism evidence="1 2">
    <name type="scientific">Populus alba</name>
    <name type="common">White poplar</name>
    <dbReference type="NCBI Taxonomy" id="43335"/>
    <lineage>
        <taxon>Eukaryota</taxon>
        <taxon>Viridiplantae</taxon>
        <taxon>Streptophyta</taxon>
        <taxon>Embryophyta</taxon>
        <taxon>Tracheophyta</taxon>
        <taxon>Spermatophyta</taxon>
        <taxon>Magnoliopsida</taxon>
        <taxon>eudicotyledons</taxon>
        <taxon>Gunneridae</taxon>
        <taxon>Pentapetalae</taxon>
        <taxon>rosids</taxon>
        <taxon>fabids</taxon>
        <taxon>Malpighiales</taxon>
        <taxon>Salicaceae</taxon>
        <taxon>Saliceae</taxon>
        <taxon>Populus</taxon>
    </lineage>
</organism>
<reference evidence="1 2" key="1">
    <citation type="journal article" date="2024" name="Plant Biotechnol. J.">
        <title>Genome and CRISPR/Cas9 system of a widespread forest tree (Populus alba) in the world.</title>
        <authorList>
            <person name="Liu Y.J."/>
            <person name="Jiang P.F."/>
            <person name="Han X.M."/>
            <person name="Li X.Y."/>
            <person name="Wang H.M."/>
            <person name="Wang Y.J."/>
            <person name="Wang X.X."/>
            <person name="Zeng Q.Y."/>
        </authorList>
    </citation>
    <scope>NUCLEOTIDE SEQUENCE [LARGE SCALE GENOMIC DNA]</scope>
    <source>
        <strain evidence="2">cv. PAL-ZL1</strain>
    </source>
</reference>
<dbReference type="EMBL" id="RCHU02000003">
    <property type="protein sequence ID" value="KAL3598861.1"/>
    <property type="molecule type" value="Genomic_DNA"/>
</dbReference>
<gene>
    <name evidence="1" type="ORF">D5086_006779</name>
</gene>
<keyword evidence="2" id="KW-1185">Reference proteome</keyword>
<accession>A0ACC4CMC4</accession>